<feature type="transmembrane region" description="Helical" evidence="1">
    <location>
        <begin position="269"/>
        <end position="289"/>
    </location>
</feature>
<evidence type="ECO:0000313" key="3">
    <source>
        <dbReference type="Proteomes" id="UP001256827"/>
    </source>
</evidence>
<name>A0ABY9TDY3_BREBE</name>
<keyword evidence="2" id="KW-0614">Plasmid</keyword>
<dbReference type="EMBL" id="CP134051">
    <property type="protein sequence ID" value="WNC17864.1"/>
    <property type="molecule type" value="Genomic_DNA"/>
</dbReference>
<keyword evidence="3" id="KW-1185">Reference proteome</keyword>
<accession>A0ABY9TDY3</accession>
<sequence>MYPTAKRTVAKNSASFSFTQGDLMFYDKSIGWAFRDLKFDRTTGIYGIQTLESYTFGRPEGSVSKYYAGPSALASFDTLVALQTVEQGMALAHAPSLTIINPGEAMRLKDELSKARSVPLIGSPALPLTETGTLRIPIPLDGIRDVGGTWDFPMPTIKDGEVVVSVPTGDIVVSKPDVLNPPTTTTPDDAWTNPQVPSQVNINWRPLVMVGEELTTKFPFSIPWDVKRQLSVFNVAPQSPVLKVDKSVPVFGSSVKFKFDIDFSLFDPLAFVARWFLTIAFDIGLILALRRFLPE</sequence>
<evidence type="ECO:0000256" key="1">
    <source>
        <dbReference type="SAM" id="Phobius"/>
    </source>
</evidence>
<keyword evidence="1" id="KW-0812">Transmembrane</keyword>
<geneLocation type="plasmid" evidence="2 3">
    <name>pBbsII</name>
</geneLocation>
<keyword evidence="1" id="KW-0472">Membrane</keyword>
<evidence type="ECO:0000313" key="2">
    <source>
        <dbReference type="EMBL" id="WNC17864.1"/>
    </source>
</evidence>
<dbReference type="Proteomes" id="UP001256827">
    <property type="component" value="Plasmid pBbsII"/>
</dbReference>
<organism evidence="2 3">
    <name type="scientific">Brevibacillus brevis</name>
    <name type="common">Bacillus brevis</name>
    <dbReference type="NCBI Taxonomy" id="1393"/>
    <lineage>
        <taxon>Bacteria</taxon>
        <taxon>Bacillati</taxon>
        <taxon>Bacillota</taxon>
        <taxon>Bacilli</taxon>
        <taxon>Bacillales</taxon>
        <taxon>Paenibacillaceae</taxon>
        <taxon>Brevibacillus</taxon>
    </lineage>
</organism>
<gene>
    <name evidence="2" type="ORF">RGB73_30050</name>
</gene>
<dbReference type="RefSeq" id="WP_310774668.1">
    <property type="nucleotide sequence ID" value="NZ_CP134051.1"/>
</dbReference>
<proteinExistence type="predicted"/>
<protein>
    <submittedName>
        <fullName evidence="2">Uncharacterized protein</fullName>
    </submittedName>
</protein>
<reference evidence="2 3" key="1">
    <citation type="submission" date="2023-09" db="EMBL/GenBank/DDBJ databases">
        <title>Complete Genome and Methylome dissection of Bacillus brevis NEB573 original source of BbsI restriction endonuclease.</title>
        <authorList>
            <person name="Fomenkov A."/>
            <person name="Roberts R.D."/>
        </authorList>
    </citation>
    <scope>NUCLEOTIDE SEQUENCE [LARGE SCALE GENOMIC DNA]</scope>
    <source>
        <strain evidence="2 3">NEB573</strain>
        <plasmid evidence="2 3">pBbsII</plasmid>
    </source>
</reference>
<keyword evidence="1" id="KW-1133">Transmembrane helix</keyword>